<reference evidence="2" key="1">
    <citation type="submission" date="2012-04" db="EMBL/GenBank/DDBJ databases">
        <title>The Genome Sequence of Bacillus cereus VD014.</title>
        <authorList>
            <consortium name="The Broad Institute Genome Sequencing Platform"/>
            <consortium name="The Broad Institute Genome Sequencing Center for Infectious Disease"/>
            <person name="Feldgarden M."/>
            <person name="Van der Auwera G.A."/>
            <person name="Mahillon J."/>
            <person name="Duprez V."/>
            <person name="Timmery S."/>
            <person name="Mattelet C."/>
            <person name="Dierick K."/>
            <person name="Sun M."/>
            <person name="Yu Z."/>
            <person name="Zhu L."/>
            <person name="Hu X."/>
            <person name="Shank E.B."/>
            <person name="Swiecicka I."/>
            <person name="Hansen B.M."/>
            <person name="Andrup L."/>
            <person name="Young S.K."/>
            <person name="Zeng Q."/>
            <person name="Gargeya S."/>
            <person name="Fitzgerald M."/>
            <person name="Haas B."/>
            <person name="Abouelleil A."/>
            <person name="Alvarado L."/>
            <person name="Arachchi H.M."/>
            <person name="Berlin A."/>
            <person name="Chapman S.B."/>
            <person name="Goldberg J."/>
            <person name="Griggs A."/>
            <person name="Gujja S."/>
            <person name="Hansen M."/>
            <person name="Howarth C."/>
            <person name="Imamovic A."/>
            <person name="Larimer J."/>
            <person name="McCowen C."/>
            <person name="Montmayeur A."/>
            <person name="Murphy C."/>
            <person name="Neiman D."/>
            <person name="Pearson M."/>
            <person name="Priest M."/>
            <person name="Roberts A."/>
            <person name="Saif S."/>
            <person name="Shea T."/>
            <person name="Sisk P."/>
            <person name="Sykes S."/>
            <person name="Wortman J."/>
            <person name="Nusbaum C."/>
            <person name="Birren B."/>
        </authorList>
    </citation>
    <scope>NUCLEOTIDE SEQUENCE</scope>
    <source>
        <strain evidence="2">VD014</strain>
    </source>
</reference>
<dbReference type="InterPro" id="IPR001387">
    <property type="entry name" value="Cro/C1-type_HTH"/>
</dbReference>
<name>A0A9W5K3J9_BACC8</name>
<evidence type="ECO:0000313" key="3">
    <source>
        <dbReference type="Proteomes" id="UP000006607"/>
    </source>
</evidence>
<proteinExistence type="predicted"/>
<dbReference type="Gene3D" id="1.10.260.40">
    <property type="entry name" value="lambda repressor-like DNA-binding domains"/>
    <property type="match status" value="1"/>
</dbReference>
<dbReference type="InterPro" id="IPR010982">
    <property type="entry name" value="Lambda_DNA-bd_dom_sf"/>
</dbReference>
<dbReference type="RefSeq" id="WP_002164249.1">
    <property type="nucleotide sequence ID" value="NZ_JH792025.1"/>
</dbReference>
<feature type="domain" description="HTH cro/C1-type" evidence="1">
    <location>
        <begin position="7"/>
        <end position="65"/>
    </location>
</feature>
<evidence type="ECO:0000313" key="2">
    <source>
        <dbReference type="EMBL" id="EJR16202.1"/>
    </source>
</evidence>
<dbReference type="EMBL" id="AHER01000044">
    <property type="protein sequence ID" value="EJR16202.1"/>
    <property type="molecule type" value="Genomic_DNA"/>
</dbReference>
<sequence>MISYKPLLKLMIDKNTNKTVLRNELGFSSSTMAKLNKNEYVSLSIIDKLCAYFNCQPSDLIEYIPSENNS</sequence>
<dbReference type="Proteomes" id="UP000006607">
    <property type="component" value="Unassembled WGS sequence"/>
</dbReference>
<organism evidence="2 3">
    <name type="scientific">Bacillus cereus (strain VD014)</name>
    <dbReference type="NCBI Taxonomy" id="1053223"/>
    <lineage>
        <taxon>Bacteria</taxon>
        <taxon>Bacillati</taxon>
        <taxon>Bacillota</taxon>
        <taxon>Bacilli</taxon>
        <taxon>Bacillales</taxon>
        <taxon>Bacillaceae</taxon>
        <taxon>Bacillus</taxon>
        <taxon>Bacillus cereus group</taxon>
    </lineage>
</organism>
<dbReference type="SUPFAM" id="SSF47413">
    <property type="entry name" value="lambda repressor-like DNA-binding domains"/>
    <property type="match status" value="1"/>
</dbReference>
<dbReference type="AlphaFoldDB" id="A0A9W5K3J9"/>
<dbReference type="Pfam" id="PF13443">
    <property type="entry name" value="HTH_26"/>
    <property type="match status" value="1"/>
</dbReference>
<comment type="caution">
    <text evidence="2">The sequence shown here is derived from an EMBL/GenBank/DDBJ whole genome shotgun (WGS) entry which is preliminary data.</text>
</comment>
<evidence type="ECO:0000259" key="1">
    <source>
        <dbReference type="Pfam" id="PF13443"/>
    </source>
</evidence>
<protein>
    <recommendedName>
        <fullName evidence="1">HTH cro/C1-type domain-containing protein</fullName>
    </recommendedName>
</protein>
<accession>A0A9W5K3J9</accession>
<dbReference type="GO" id="GO:0003677">
    <property type="term" value="F:DNA binding"/>
    <property type="evidence" value="ECO:0007669"/>
    <property type="project" value="InterPro"/>
</dbReference>
<gene>
    <name evidence="2" type="ORF">IIA_04898</name>
</gene>